<reference evidence="2 3" key="1">
    <citation type="submission" date="2022-10" db="EMBL/GenBank/DDBJ databases">
        <title>The complete genomes of actinobacterial strains from the NBC collection.</title>
        <authorList>
            <person name="Joergensen T.S."/>
            <person name="Alvarez Arevalo M."/>
            <person name="Sterndorff E.B."/>
            <person name="Faurdal D."/>
            <person name="Vuksanovic O."/>
            <person name="Mourched A.-S."/>
            <person name="Charusanti P."/>
            <person name="Shaw S."/>
            <person name="Blin K."/>
            <person name="Weber T."/>
        </authorList>
    </citation>
    <scope>NUCLEOTIDE SEQUENCE [LARGE SCALE GENOMIC DNA]</scope>
    <source>
        <strain evidence="2 3">NBC 01753</strain>
    </source>
</reference>
<protein>
    <submittedName>
        <fullName evidence="2">Uncharacterized protein</fullName>
    </submittedName>
</protein>
<feature type="compositionally biased region" description="Low complexity" evidence="1">
    <location>
        <begin position="43"/>
        <end position="52"/>
    </location>
</feature>
<feature type="region of interest" description="Disordered" evidence="1">
    <location>
        <begin position="1"/>
        <end position="86"/>
    </location>
</feature>
<feature type="compositionally biased region" description="Basic and acidic residues" evidence="1">
    <location>
        <begin position="53"/>
        <end position="68"/>
    </location>
</feature>
<organism evidence="2 3">
    <name type="scientific">Streptomyces hirsutus</name>
    <dbReference type="NCBI Taxonomy" id="35620"/>
    <lineage>
        <taxon>Bacteria</taxon>
        <taxon>Bacillati</taxon>
        <taxon>Actinomycetota</taxon>
        <taxon>Actinomycetes</taxon>
        <taxon>Kitasatosporales</taxon>
        <taxon>Streptomycetaceae</taxon>
        <taxon>Streptomyces</taxon>
    </lineage>
</organism>
<dbReference type="RefSeq" id="WP_326756685.1">
    <property type="nucleotide sequence ID" value="NZ_CP109134.1"/>
</dbReference>
<name>A0ABZ1H172_9ACTN</name>
<gene>
    <name evidence="2" type="ORF">OIE73_38575</name>
</gene>
<dbReference type="Proteomes" id="UP001335325">
    <property type="component" value="Chromosome"/>
</dbReference>
<keyword evidence="3" id="KW-1185">Reference proteome</keyword>
<evidence type="ECO:0000313" key="3">
    <source>
        <dbReference type="Proteomes" id="UP001335325"/>
    </source>
</evidence>
<dbReference type="EMBL" id="CP109134">
    <property type="protein sequence ID" value="WSD11014.1"/>
    <property type="molecule type" value="Genomic_DNA"/>
</dbReference>
<evidence type="ECO:0000256" key="1">
    <source>
        <dbReference type="SAM" id="MobiDB-lite"/>
    </source>
</evidence>
<accession>A0ABZ1H172</accession>
<evidence type="ECO:0000313" key="2">
    <source>
        <dbReference type="EMBL" id="WSD11014.1"/>
    </source>
</evidence>
<sequence length="86" mass="9872">MPRTEVRSREPDLANEIGAAMGSRGWGQPREPHSHLCDDCQSRAVAAEQQVQADERERREQERLRQEQEAEQADQKAGGRLSRFRT</sequence>
<proteinExistence type="predicted"/>
<dbReference type="GeneID" id="91548613"/>
<feature type="compositionally biased region" description="Basic and acidic residues" evidence="1">
    <location>
        <begin position="30"/>
        <end position="41"/>
    </location>
</feature>
<feature type="compositionally biased region" description="Basic and acidic residues" evidence="1">
    <location>
        <begin position="1"/>
        <end position="12"/>
    </location>
</feature>